<dbReference type="RefSeq" id="WP_128227420.1">
    <property type="nucleotide sequence ID" value="NZ_SACR01000001.1"/>
</dbReference>
<dbReference type="SUPFAM" id="SSF48452">
    <property type="entry name" value="TPR-like"/>
    <property type="match status" value="3"/>
</dbReference>
<keyword evidence="1" id="KW-0802">TPR repeat</keyword>
<evidence type="ECO:0000313" key="3">
    <source>
        <dbReference type="Proteomes" id="UP000285575"/>
    </source>
</evidence>
<keyword evidence="3" id="KW-1185">Reference proteome</keyword>
<dbReference type="PANTHER" id="PTHR12558">
    <property type="entry name" value="CELL DIVISION CYCLE 16,23,27"/>
    <property type="match status" value="1"/>
</dbReference>
<dbReference type="Gene3D" id="1.25.40.10">
    <property type="entry name" value="Tetratricopeptide repeat domain"/>
    <property type="match status" value="5"/>
</dbReference>
<dbReference type="Pfam" id="PF13432">
    <property type="entry name" value="TPR_16"/>
    <property type="match status" value="5"/>
</dbReference>
<dbReference type="OrthoDB" id="5290951at2"/>
<feature type="repeat" description="TPR" evidence="1">
    <location>
        <begin position="474"/>
        <end position="507"/>
    </location>
</feature>
<reference evidence="2 3" key="1">
    <citation type="submission" date="2019-01" db="EMBL/GenBank/DDBJ databases">
        <authorList>
            <person name="Chen W.-M."/>
        </authorList>
    </citation>
    <scope>NUCLEOTIDE SEQUENCE [LARGE SCALE GENOMIC DNA]</scope>
    <source>
        <strain evidence="2 3">KYPY4</strain>
    </source>
</reference>
<accession>A0A437RSR9</accession>
<dbReference type="InterPro" id="IPR014266">
    <property type="entry name" value="PEP-CTERM_TPR_PrsT"/>
</dbReference>
<feature type="repeat" description="TPR" evidence="1">
    <location>
        <begin position="373"/>
        <end position="406"/>
    </location>
</feature>
<comment type="caution">
    <text evidence="2">The sequence shown here is derived from an EMBL/GenBank/DDBJ whole genome shotgun (WGS) entry which is preliminary data.</text>
</comment>
<dbReference type="PANTHER" id="PTHR12558:SF13">
    <property type="entry name" value="CELL DIVISION CYCLE PROTEIN 27 HOMOLOG"/>
    <property type="match status" value="1"/>
</dbReference>
<dbReference type="AlphaFoldDB" id="A0A437RSR9"/>
<evidence type="ECO:0000313" key="2">
    <source>
        <dbReference type="EMBL" id="RVU49809.1"/>
    </source>
</evidence>
<organism evidence="2 3">
    <name type="scientific">Rubrivivax rivuli</name>
    <dbReference type="NCBI Taxonomy" id="1862385"/>
    <lineage>
        <taxon>Bacteria</taxon>
        <taxon>Pseudomonadati</taxon>
        <taxon>Pseudomonadota</taxon>
        <taxon>Betaproteobacteria</taxon>
        <taxon>Burkholderiales</taxon>
        <taxon>Sphaerotilaceae</taxon>
        <taxon>Rubrivivax</taxon>
    </lineage>
</organism>
<dbReference type="NCBIfam" id="TIGR02917">
    <property type="entry name" value="PEP_TPR_lipo"/>
    <property type="match status" value="1"/>
</dbReference>
<dbReference type="Proteomes" id="UP000285575">
    <property type="component" value="Unassembled WGS sequence"/>
</dbReference>
<dbReference type="EMBL" id="SACR01000001">
    <property type="protein sequence ID" value="RVU49809.1"/>
    <property type="molecule type" value="Genomic_DNA"/>
</dbReference>
<proteinExistence type="predicted"/>
<evidence type="ECO:0000256" key="1">
    <source>
        <dbReference type="PROSITE-ProRule" id="PRU00339"/>
    </source>
</evidence>
<dbReference type="Pfam" id="PF14559">
    <property type="entry name" value="TPR_19"/>
    <property type="match status" value="2"/>
</dbReference>
<dbReference type="InterPro" id="IPR019734">
    <property type="entry name" value="TPR_rpt"/>
</dbReference>
<dbReference type="InterPro" id="IPR011990">
    <property type="entry name" value="TPR-like_helical_dom_sf"/>
</dbReference>
<dbReference type="PROSITE" id="PS50005">
    <property type="entry name" value="TPR"/>
    <property type="match status" value="2"/>
</dbReference>
<dbReference type="SUPFAM" id="SSF81901">
    <property type="entry name" value="HCP-like"/>
    <property type="match status" value="1"/>
</dbReference>
<gene>
    <name evidence="2" type="primary">prsT</name>
    <name evidence="2" type="ORF">EOE66_04460</name>
</gene>
<dbReference type="PROSITE" id="PS51257">
    <property type="entry name" value="PROKAR_LIPOPROTEIN"/>
    <property type="match status" value="1"/>
</dbReference>
<name>A0A437RSR9_9BURK</name>
<sequence>MTETSRSMHLIRCALALSVVITLTGCGDKSAEQLIAAGKAHAAKGDHRSAVIEFKSALQADARSASARILLGQSLLASGNAAGAAVELSKALDQQAPAADVLPSLARALVLSGQYKRLVDAYGDLKLDNPVAQANLKVQVATAWGALGDREKTEAAAAAAAAAAPDDPQVLLLKARLVAGRRDFDGALKLLDQIAERGAKLPELWVLKGEILEFQQRDSKAAEAAHRKALELDPSSVLAYAALISSRVRQRDVAGAKELATQLRKVAPVHPHTLLVEAQVAYMENRLDRSRELTQKLLTVAPNNPSVLILAGASEYGLGQVTQAAAHFGKAMQLYPNLHALRANLAEAEIRLGQYSGALETLRPLLAMNPPRPEALSLAGDASLRLGNPAEAQRYFLEAARQDPSNVRRQTTAAVVRLSSGDAEAALAELQALSARSSETYADEALLAAQMRRMDHAAALNTLNGLLKKRPNHAPYVEMRGRVHLARADFAGARAAFEEALKLDPALVAAVVNLAVLDARENKLEQGVQRLQTSIESQPKSGQLHVALADLLERQGRPVDEVRRALAQAITVAPSEPMARLQLIEYLLGKRLFKEALAASQEAVAALPNDSELLLTVGNAQLRAGDVEQAITTTRRYAAAVPNSPQPYLLLAQIYSISARPGQAEAALKQALTISPALPAAQNALVDLYLNSRRQAAAVEYIASLKRARPGDHVPYIIESVLYTKLKDNEAVVRVLQEGLARAESPELVIRLLGHLFSTGKQDEARRVGEKWLAKRPKDTAVELILSMADISSQDLKGAERRLRRIVAVEPQNAAALNNLAWVTVQLGGSGAVEIARRAHLLAPERADFMDTLASALAYEKQLAPALEMQRRAVARAPGDHLFRFHLAQLAFQAGDKALAKEELSRLQALGPKFKEQAEVSALLARL</sequence>
<dbReference type="SMART" id="SM00028">
    <property type="entry name" value="TPR"/>
    <property type="match status" value="12"/>
</dbReference>
<protein>
    <submittedName>
        <fullName evidence="2">PEP-CTERM system TPR-repeat protein PrsT</fullName>
    </submittedName>
</protein>